<proteinExistence type="predicted"/>
<evidence type="ECO:0000259" key="1">
    <source>
        <dbReference type="Pfam" id="PF13568"/>
    </source>
</evidence>
<comment type="caution">
    <text evidence="2">The sequence shown here is derived from an EMBL/GenBank/DDBJ whole genome shotgun (WGS) entry which is preliminary data.</text>
</comment>
<evidence type="ECO:0000313" key="2">
    <source>
        <dbReference type="EMBL" id="PWJ42601.1"/>
    </source>
</evidence>
<protein>
    <submittedName>
        <fullName evidence="2">Outer membrane protein with beta-barrel domain</fullName>
    </submittedName>
</protein>
<organism evidence="2 3">
    <name type="scientific">Sediminitomix flava</name>
    <dbReference type="NCBI Taxonomy" id="379075"/>
    <lineage>
        <taxon>Bacteria</taxon>
        <taxon>Pseudomonadati</taxon>
        <taxon>Bacteroidota</taxon>
        <taxon>Cytophagia</taxon>
        <taxon>Cytophagales</taxon>
        <taxon>Flammeovirgaceae</taxon>
        <taxon>Sediminitomix</taxon>
    </lineage>
</organism>
<sequence length="215" mass="23217">MKLISNPHKMLKAFLGLQFVVAILLLSPSISNAQGIMVGARGNISMTGMSAPKAGFKFSQGVGFTGGVLLNVASSDLFSIQPEWNYSFSSMEAKGTKLKLSYSQIPILFKLSKGSNLRWFVNGGPAINLLMEAKEEGSIAISDGSLAPQENLNRSVKNTLDAYNVSLLFGGGVIVKNILVELRYNLGLSDIAPNDSNYIYRTRGLELSIGYVLFL</sequence>
<name>A0A315ZAM8_SEDFL</name>
<dbReference type="OrthoDB" id="838174at2"/>
<dbReference type="EMBL" id="QGDO01000002">
    <property type="protein sequence ID" value="PWJ42601.1"/>
    <property type="molecule type" value="Genomic_DNA"/>
</dbReference>
<dbReference type="Proteomes" id="UP000245535">
    <property type="component" value="Unassembled WGS sequence"/>
</dbReference>
<dbReference type="InterPro" id="IPR025665">
    <property type="entry name" value="Beta-barrel_OMP_2"/>
</dbReference>
<reference evidence="2 3" key="1">
    <citation type="submission" date="2018-03" db="EMBL/GenBank/DDBJ databases">
        <title>Genomic Encyclopedia of Archaeal and Bacterial Type Strains, Phase II (KMG-II): from individual species to whole genera.</title>
        <authorList>
            <person name="Goeker M."/>
        </authorList>
    </citation>
    <scope>NUCLEOTIDE SEQUENCE [LARGE SCALE GENOMIC DNA]</scope>
    <source>
        <strain evidence="2 3">DSM 28229</strain>
    </source>
</reference>
<dbReference type="RefSeq" id="WP_109616737.1">
    <property type="nucleotide sequence ID" value="NZ_QGDO01000002.1"/>
</dbReference>
<dbReference type="AlphaFoldDB" id="A0A315ZAM8"/>
<evidence type="ECO:0000313" key="3">
    <source>
        <dbReference type="Proteomes" id="UP000245535"/>
    </source>
</evidence>
<accession>A0A315ZAM8</accession>
<keyword evidence="3" id="KW-1185">Reference proteome</keyword>
<gene>
    <name evidence="2" type="ORF">BC781_102145</name>
</gene>
<dbReference type="Pfam" id="PF13568">
    <property type="entry name" value="OMP_b-brl_2"/>
    <property type="match status" value="1"/>
</dbReference>
<feature type="domain" description="Outer membrane protein beta-barrel" evidence="1">
    <location>
        <begin position="33"/>
        <end position="191"/>
    </location>
</feature>